<gene>
    <name evidence="3" type="ORF">KDK92_15770</name>
</gene>
<dbReference type="RefSeq" id="WP_250860300.1">
    <property type="nucleotide sequence ID" value="NZ_JAGSOJ010000003.1"/>
</dbReference>
<accession>A0A9J6P6R0</accession>
<evidence type="ECO:0000259" key="2">
    <source>
        <dbReference type="Pfam" id="PF01361"/>
    </source>
</evidence>
<dbReference type="EMBL" id="JAGSOJ010000003">
    <property type="protein sequence ID" value="MCM1991192.1"/>
    <property type="molecule type" value="Genomic_DNA"/>
</dbReference>
<dbReference type="InterPro" id="IPR014347">
    <property type="entry name" value="Tautomerase/MIF_sf"/>
</dbReference>
<dbReference type="InterPro" id="IPR004370">
    <property type="entry name" value="4-OT-like_dom"/>
</dbReference>
<evidence type="ECO:0000313" key="4">
    <source>
        <dbReference type="Proteomes" id="UP001056429"/>
    </source>
</evidence>
<protein>
    <submittedName>
        <fullName evidence="3">Tautomerase family protein</fullName>
    </submittedName>
</protein>
<comment type="caution">
    <text evidence="3">The sequence shown here is derived from an EMBL/GenBank/DDBJ whole genome shotgun (WGS) entry which is preliminary data.</text>
</comment>
<dbReference type="AlphaFoldDB" id="A0A9J6P6R0"/>
<keyword evidence="1" id="KW-0413">Isomerase</keyword>
<sequence>MPLIRVTTSPLTTEQKKEMVRQMTEVTMEVLGAPEQAHIVLIDELPIDALGMGKLTVAEMVESKMNHVAE</sequence>
<evidence type="ECO:0000313" key="3">
    <source>
        <dbReference type="EMBL" id="MCM1991192.1"/>
    </source>
</evidence>
<name>A0A9J6P6R0_9CLOT</name>
<proteinExistence type="predicted"/>
<dbReference type="Gene3D" id="3.30.429.10">
    <property type="entry name" value="Macrophage Migration Inhibitory Factor"/>
    <property type="match status" value="1"/>
</dbReference>
<organism evidence="3 4">
    <name type="scientific">Oceanirhabdus seepicola</name>
    <dbReference type="NCBI Taxonomy" id="2828781"/>
    <lineage>
        <taxon>Bacteria</taxon>
        <taxon>Bacillati</taxon>
        <taxon>Bacillota</taxon>
        <taxon>Clostridia</taxon>
        <taxon>Eubacteriales</taxon>
        <taxon>Clostridiaceae</taxon>
        <taxon>Oceanirhabdus</taxon>
    </lineage>
</organism>
<reference evidence="3" key="2">
    <citation type="submission" date="2021-04" db="EMBL/GenBank/DDBJ databases">
        <authorList>
            <person name="Dong X."/>
        </authorList>
    </citation>
    <scope>NUCLEOTIDE SEQUENCE</scope>
    <source>
        <strain evidence="3">ZWT</strain>
    </source>
</reference>
<dbReference type="SUPFAM" id="SSF55331">
    <property type="entry name" value="Tautomerase/MIF"/>
    <property type="match status" value="1"/>
</dbReference>
<keyword evidence="4" id="KW-1185">Reference proteome</keyword>
<dbReference type="GO" id="GO:0016853">
    <property type="term" value="F:isomerase activity"/>
    <property type="evidence" value="ECO:0007669"/>
    <property type="project" value="UniProtKB-KW"/>
</dbReference>
<evidence type="ECO:0000256" key="1">
    <source>
        <dbReference type="ARBA" id="ARBA00023235"/>
    </source>
</evidence>
<feature type="domain" description="4-oxalocrotonate tautomerase-like" evidence="2">
    <location>
        <begin position="2"/>
        <end position="54"/>
    </location>
</feature>
<reference evidence="3" key="1">
    <citation type="journal article" date="2021" name="mSystems">
        <title>Bacteria and Archaea Synergistically Convert Glycine Betaine to Biogenic Methane in the Formosa Cold Seep of the South China Sea.</title>
        <authorList>
            <person name="Li L."/>
            <person name="Zhang W."/>
            <person name="Zhang S."/>
            <person name="Song L."/>
            <person name="Sun Q."/>
            <person name="Zhang H."/>
            <person name="Xiang H."/>
            <person name="Dong X."/>
        </authorList>
    </citation>
    <scope>NUCLEOTIDE SEQUENCE</scope>
    <source>
        <strain evidence="3">ZWT</strain>
    </source>
</reference>
<dbReference type="Proteomes" id="UP001056429">
    <property type="component" value="Unassembled WGS sequence"/>
</dbReference>
<dbReference type="Pfam" id="PF01361">
    <property type="entry name" value="Tautomerase"/>
    <property type="match status" value="1"/>
</dbReference>